<dbReference type="AlphaFoldDB" id="A0A6J4PM70"/>
<dbReference type="Pfam" id="PF19664">
    <property type="entry name" value="DUF6167"/>
    <property type="match status" value="1"/>
</dbReference>
<evidence type="ECO:0000256" key="1">
    <source>
        <dbReference type="SAM" id="MobiDB-lite"/>
    </source>
</evidence>
<reference evidence="2" key="1">
    <citation type="submission" date="2020-02" db="EMBL/GenBank/DDBJ databases">
        <authorList>
            <person name="Meier V. D."/>
        </authorList>
    </citation>
    <scope>NUCLEOTIDE SEQUENCE</scope>
    <source>
        <strain evidence="2">AVDCRST_MAG06</strain>
    </source>
</reference>
<dbReference type="EMBL" id="CADCUP010000231">
    <property type="protein sequence ID" value="CAA9419285.1"/>
    <property type="molecule type" value="Genomic_DNA"/>
</dbReference>
<accession>A0A6J4PM70</accession>
<proteinExistence type="predicted"/>
<organism evidence="2">
    <name type="scientific">uncultured Nocardioides sp</name>
    <dbReference type="NCBI Taxonomy" id="198441"/>
    <lineage>
        <taxon>Bacteria</taxon>
        <taxon>Bacillati</taxon>
        <taxon>Actinomycetota</taxon>
        <taxon>Actinomycetes</taxon>
        <taxon>Propionibacteriales</taxon>
        <taxon>Nocardioidaceae</taxon>
        <taxon>Nocardioides</taxon>
        <taxon>environmental samples</taxon>
    </lineage>
</organism>
<feature type="compositionally biased region" description="Basic and acidic residues" evidence="1">
    <location>
        <begin position="92"/>
        <end position="105"/>
    </location>
</feature>
<dbReference type="InterPro" id="IPR046165">
    <property type="entry name" value="DUF6167"/>
</dbReference>
<evidence type="ECO:0000313" key="2">
    <source>
        <dbReference type="EMBL" id="CAA9419285.1"/>
    </source>
</evidence>
<protein>
    <recommendedName>
        <fullName evidence="3">Secreted protein</fullName>
    </recommendedName>
</protein>
<dbReference type="RefSeq" id="WP_295662054.1">
    <property type="nucleotide sequence ID" value="NZ_CADCUP010000231.1"/>
</dbReference>
<evidence type="ECO:0008006" key="3">
    <source>
        <dbReference type="Google" id="ProtNLM"/>
    </source>
</evidence>
<feature type="region of interest" description="Disordered" evidence="1">
    <location>
        <begin position="72"/>
        <end position="105"/>
    </location>
</feature>
<feature type="compositionally biased region" description="Low complexity" evidence="1">
    <location>
        <begin position="76"/>
        <end position="90"/>
    </location>
</feature>
<gene>
    <name evidence="2" type="ORF">AVDCRST_MAG06-3416</name>
</gene>
<name>A0A6J4PM70_9ACTN</name>
<sequence>MSRGIWFVAGAGVGVYAVTRARRVAEAFTSEGLRDRLAGLAVGARLLRDEVRAGQQESETQLRERLGLVPHGIPELGAADPGPDALAGAPHPTDDHPEGTTRGHR</sequence>